<dbReference type="InterPro" id="IPR012925">
    <property type="entry name" value="TipAS_dom"/>
</dbReference>
<evidence type="ECO:0000256" key="1">
    <source>
        <dbReference type="ARBA" id="ARBA00023015"/>
    </source>
</evidence>
<dbReference type="Proteomes" id="UP001056937">
    <property type="component" value="Chromosome 1"/>
</dbReference>
<keyword evidence="3" id="KW-0010">Activator</keyword>
<dbReference type="InterPro" id="IPR036244">
    <property type="entry name" value="TipA-like_antibiotic-bd"/>
</dbReference>
<keyword evidence="7" id="KW-1185">Reference proteome</keyword>
<dbReference type="Gene3D" id="1.10.1660.10">
    <property type="match status" value="1"/>
</dbReference>
<dbReference type="Pfam" id="PF00376">
    <property type="entry name" value="MerR"/>
    <property type="match status" value="1"/>
</dbReference>
<dbReference type="InterPro" id="IPR009061">
    <property type="entry name" value="DNA-bd_dom_put_sf"/>
</dbReference>
<reference evidence="6" key="1">
    <citation type="journal article" date="2022" name="Toxins">
        <title>Genomic Analysis of Sphingopyxis sp. USTB-05 for Biodegrading Cyanobacterial Hepatotoxins.</title>
        <authorList>
            <person name="Liu C."/>
            <person name="Xu Q."/>
            <person name="Zhao Z."/>
            <person name="Zhang H."/>
            <person name="Liu X."/>
            <person name="Yin C."/>
            <person name="Liu Y."/>
            <person name="Yan H."/>
        </authorList>
    </citation>
    <scope>NUCLEOTIDE SEQUENCE</scope>
    <source>
        <strain evidence="6">NBD5</strain>
    </source>
</reference>
<feature type="domain" description="HTH merR-type" evidence="5">
    <location>
        <begin position="1"/>
        <end position="62"/>
    </location>
</feature>
<sequence>MRTVKQVAKASGVSVRALHHYDHIGLLKPGVGENGYRYYGQAEMLRLQHILFYRELGLPLADRPDPRRSRLRYARRVARSASAHRRRNRSRRDLAQTIDRTLAALDAGNAVDDHRLFYGVSAEKQALWEAEIVARFGDAGDVAIRDAKSRMEGLSPAQLLDFKAEIDAIHAGIVTLIEAGGTPSSNAAQGLVGRHYRWVCRSWLPDAAAYASLGRMYVDHVDFRSMYDALHPGMAVFMEQAMVWQAQTVLKGCVQ</sequence>
<dbReference type="PANTHER" id="PTHR30204:SF90">
    <property type="entry name" value="HTH-TYPE TRANSCRIPTIONAL ACTIVATOR MTA"/>
    <property type="match status" value="1"/>
</dbReference>
<keyword evidence="1" id="KW-0805">Transcription regulation</keyword>
<organism evidence="6 7">
    <name type="scientific">Sphingomonas morindae</name>
    <dbReference type="NCBI Taxonomy" id="1541170"/>
    <lineage>
        <taxon>Bacteria</taxon>
        <taxon>Pseudomonadati</taxon>
        <taxon>Pseudomonadota</taxon>
        <taxon>Alphaproteobacteria</taxon>
        <taxon>Sphingomonadales</taxon>
        <taxon>Sphingomonadaceae</taxon>
        <taxon>Sphingomonas</taxon>
    </lineage>
</organism>
<dbReference type="InterPro" id="IPR000551">
    <property type="entry name" value="MerR-type_HTH_dom"/>
</dbReference>
<evidence type="ECO:0000256" key="4">
    <source>
        <dbReference type="ARBA" id="ARBA00023163"/>
    </source>
</evidence>
<dbReference type="RefSeq" id="WP_252167399.1">
    <property type="nucleotide sequence ID" value="NZ_CP084930.1"/>
</dbReference>
<evidence type="ECO:0000256" key="3">
    <source>
        <dbReference type="ARBA" id="ARBA00023159"/>
    </source>
</evidence>
<dbReference type="EMBL" id="CP084930">
    <property type="protein sequence ID" value="USI73590.1"/>
    <property type="molecule type" value="Genomic_DNA"/>
</dbReference>
<evidence type="ECO:0000259" key="5">
    <source>
        <dbReference type="PROSITE" id="PS50937"/>
    </source>
</evidence>
<gene>
    <name evidence="6" type="ORF">LHA26_03655</name>
</gene>
<dbReference type="Gene3D" id="1.10.490.50">
    <property type="entry name" value="Antibiotic binding domain of TipA-like multidrug resistance regulators"/>
    <property type="match status" value="1"/>
</dbReference>
<name>A0ABY4X9Q3_9SPHN</name>
<keyword evidence="2" id="KW-0238">DNA-binding</keyword>
<dbReference type="PANTHER" id="PTHR30204">
    <property type="entry name" value="REDOX-CYCLING DRUG-SENSING TRANSCRIPTIONAL ACTIVATOR SOXR"/>
    <property type="match status" value="1"/>
</dbReference>
<dbReference type="InterPro" id="IPR047057">
    <property type="entry name" value="MerR_fam"/>
</dbReference>
<evidence type="ECO:0000313" key="7">
    <source>
        <dbReference type="Proteomes" id="UP001056937"/>
    </source>
</evidence>
<accession>A0ABY4X9Q3</accession>
<dbReference type="Pfam" id="PF07739">
    <property type="entry name" value="TipAS"/>
    <property type="match status" value="1"/>
</dbReference>
<dbReference type="SUPFAM" id="SSF46955">
    <property type="entry name" value="Putative DNA-binding domain"/>
    <property type="match status" value="1"/>
</dbReference>
<protein>
    <submittedName>
        <fullName evidence="6">MerR family transcriptional regulator</fullName>
    </submittedName>
</protein>
<keyword evidence="4" id="KW-0804">Transcription</keyword>
<dbReference type="CDD" id="cd01106">
    <property type="entry name" value="HTH_TipAL-Mta"/>
    <property type="match status" value="1"/>
</dbReference>
<proteinExistence type="predicted"/>
<dbReference type="SUPFAM" id="SSF89082">
    <property type="entry name" value="Antibiotic binding domain of TipA-like multidrug resistance regulators"/>
    <property type="match status" value="1"/>
</dbReference>
<dbReference type="PRINTS" id="PR00040">
    <property type="entry name" value="HTHMERR"/>
</dbReference>
<evidence type="ECO:0000256" key="2">
    <source>
        <dbReference type="ARBA" id="ARBA00023125"/>
    </source>
</evidence>
<dbReference type="PROSITE" id="PS50937">
    <property type="entry name" value="HTH_MERR_2"/>
    <property type="match status" value="1"/>
</dbReference>
<evidence type="ECO:0000313" key="6">
    <source>
        <dbReference type="EMBL" id="USI73590.1"/>
    </source>
</evidence>
<dbReference type="SMART" id="SM00422">
    <property type="entry name" value="HTH_MERR"/>
    <property type="match status" value="1"/>
</dbReference>